<evidence type="ECO:0000313" key="2">
    <source>
        <dbReference type="Proteomes" id="UP000179636"/>
    </source>
</evidence>
<keyword evidence="2" id="KW-1185">Reference proteome</keyword>
<dbReference type="Proteomes" id="UP000179636">
    <property type="component" value="Unassembled WGS sequence"/>
</dbReference>
<dbReference type="EMBL" id="MLHV01000029">
    <property type="protein sequence ID" value="OHT92447.1"/>
    <property type="molecule type" value="Genomic_DNA"/>
</dbReference>
<reference evidence="1 2" key="1">
    <citation type="submission" date="2016-10" db="EMBL/GenBank/DDBJ databases">
        <title>Evaluation of Human, Animal and Environmental Mycobacterium chelonae Isolates by Core Genome Phylogenomic Analysis, Targeted Gene Comparison, and Anti-microbial Susceptibility Patterns: A Tale of Mistaken Identities.</title>
        <authorList>
            <person name="Fogelson S.B."/>
            <person name="Camus A.C."/>
            <person name="Lorenz W."/>
            <person name="Vasireddy R."/>
            <person name="Vasireddy S."/>
            <person name="Smith T."/>
            <person name="Brown-Elliott B.A."/>
            <person name="Wallace R.J.Jr."/>
            <person name="Hasan N.A."/>
            <person name="Reischl U."/>
            <person name="Sanchez S."/>
        </authorList>
    </citation>
    <scope>NUCLEOTIDE SEQUENCE [LARGE SCALE GENOMIC DNA]</scope>
    <source>
        <strain evidence="1 2">24999</strain>
    </source>
</reference>
<dbReference type="OrthoDB" id="4641834at2"/>
<evidence type="ECO:0000313" key="1">
    <source>
        <dbReference type="EMBL" id="OHT92447.1"/>
    </source>
</evidence>
<organism evidence="1 2">
    <name type="scientific">Mycobacterium syngnathidarum</name>
    <dbReference type="NCBI Taxonomy" id="1908205"/>
    <lineage>
        <taxon>Bacteria</taxon>
        <taxon>Bacillati</taxon>
        <taxon>Actinomycetota</taxon>
        <taxon>Actinomycetes</taxon>
        <taxon>Mycobacteriales</taxon>
        <taxon>Mycobacteriaceae</taxon>
        <taxon>Mycobacterium</taxon>
    </lineage>
</organism>
<accession>A0A1S1JVS8</accession>
<protein>
    <submittedName>
        <fullName evidence="1">Uncharacterized protein</fullName>
    </submittedName>
</protein>
<dbReference type="AlphaFoldDB" id="A0A1S1JVS8"/>
<name>A0A1S1JVS8_9MYCO</name>
<dbReference type="RefSeq" id="WP_070946517.1">
    <property type="nucleotide sequence ID" value="NZ_MLHV01000029.1"/>
</dbReference>
<comment type="caution">
    <text evidence="1">The sequence shown here is derived from an EMBL/GenBank/DDBJ whole genome shotgun (WGS) entry which is preliminary data.</text>
</comment>
<proteinExistence type="predicted"/>
<sequence length="507" mass="53374">MDLTQAPLRRRSAVRANALRLTRAQKAIAAVMNGVDPDPDDVAYTAGHRIDEQMLHLSAAAALRQVLLSRPARTRRAAESDQQAVLDAYYLALALADAAAGHPDTLNAAVARPWREWFAAAALVARLQIRFLEHACSQIEMTAKDAPTPAPLAGVLASDLLSSTGMLGCRTALLPDYATREDSRRATGMRWLRATSTITVAGHPATVVVDAGPDALPGAWTARIAAPLVITAGAGDTRSPTRWPREVVTDCLRMCSPGVRSWVASMTRRLSGEAGEELVLQPGAAPGKFLVSPAATAIADLVGGQRSEEVAATGPFEALAAGELPLAPDTSIRPVEAPPGMLARMRHGGDPGDELSADTRLEDYVTLPNVHRDEITLLAAAEPFDFGTEVEVTINFATPPWQDVSALAAELRSAGGATLTAPTLGRIDQDVVPGEGHRLALKARVRRGVAVRTRRGYAVMLPAGTRLAVIGSDVTKHHTTLYAVCDPEPAEPVALAVLGGDAVGNVA</sequence>
<gene>
    <name evidence="1" type="ORF">BKG61_24145</name>
</gene>